<dbReference type="Gene3D" id="3.90.1150.10">
    <property type="entry name" value="Aspartate Aminotransferase, domain 1"/>
    <property type="match status" value="1"/>
</dbReference>
<dbReference type="EMBL" id="LAZR01013877">
    <property type="protein sequence ID" value="KKM19922.1"/>
    <property type="molecule type" value="Genomic_DNA"/>
</dbReference>
<name>A0A0F9HXM0_9ZZZZ</name>
<organism evidence="1">
    <name type="scientific">marine sediment metagenome</name>
    <dbReference type="NCBI Taxonomy" id="412755"/>
    <lineage>
        <taxon>unclassified sequences</taxon>
        <taxon>metagenomes</taxon>
        <taxon>ecological metagenomes</taxon>
    </lineage>
</organism>
<feature type="non-terminal residue" evidence="1">
    <location>
        <position position="1"/>
    </location>
</feature>
<proteinExistence type="predicted"/>
<gene>
    <name evidence="1" type="ORF">LCGC14_1650690</name>
</gene>
<reference evidence="1" key="1">
    <citation type="journal article" date="2015" name="Nature">
        <title>Complex archaea that bridge the gap between prokaryotes and eukaryotes.</title>
        <authorList>
            <person name="Spang A."/>
            <person name="Saw J.H."/>
            <person name="Jorgensen S.L."/>
            <person name="Zaremba-Niedzwiedzka K."/>
            <person name="Martijn J."/>
            <person name="Lind A.E."/>
            <person name="van Eijk R."/>
            <person name="Schleper C."/>
            <person name="Guy L."/>
            <person name="Ettema T.J."/>
        </authorList>
    </citation>
    <scope>NUCLEOTIDE SEQUENCE</scope>
</reference>
<comment type="caution">
    <text evidence="1">The sequence shown here is derived from an EMBL/GenBank/DDBJ whole genome shotgun (WGS) entry which is preliminary data.</text>
</comment>
<sequence>PGDHFGMDKFFRISFGLPPDYLTSGLNRIHELIMELKK</sequence>
<accession>A0A0F9HXM0</accession>
<protein>
    <recommendedName>
        <fullName evidence="2">Aminotransferase class I/classII domain-containing protein</fullName>
    </recommendedName>
</protein>
<evidence type="ECO:0008006" key="2">
    <source>
        <dbReference type="Google" id="ProtNLM"/>
    </source>
</evidence>
<evidence type="ECO:0000313" key="1">
    <source>
        <dbReference type="EMBL" id="KKM19922.1"/>
    </source>
</evidence>
<dbReference type="InterPro" id="IPR015422">
    <property type="entry name" value="PyrdxlP-dep_Trfase_small"/>
</dbReference>
<dbReference type="AlphaFoldDB" id="A0A0F9HXM0"/>